<dbReference type="EMBL" id="JAIZPD010000005">
    <property type="protein sequence ID" value="KAH0962864.1"/>
    <property type="molecule type" value="Genomic_DNA"/>
</dbReference>
<dbReference type="InterPro" id="IPR002403">
    <property type="entry name" value="Cyt_P450_E_grp-IV"/>
</dbReference>
<dbReference type="PRINTS" id="PR00465">
    <property type="entry name" value="EP450IV"/>
</dbReference>
<comment type="cofactor">
    <cofactor evidence="1 8">
        <name>heme</name>
        <dbReference type="ChEBI" id="CHEBI:30413"/>
    </cofactor>
</comment>
<feature type="transmembrane region" description="Helical" evidence="10">
    <location>
        <begin position="20"/>
        <end position="36"/>
    </location>
</feature>
<dbReference type="PROSITE" id="PS00086">
    <property type="entry name" value="CYTOCHROME_P450"/>
    <property type="match status" value="1"/>
</dbReference>
<dbReference type="GO" id="GO:0020037">
    <property type="term" value="F:heme binding"/>
    <property type="evidence" value="ECO:0007669"/>
    <property type="project" value="InterPro"/>
</dbReference>
<keyword evidence="4 8" id="KW-0479">Metal-binding</keyword>
<evidence type="ECO:0000256" key="6">
    <source>
        <dbReference type="ARBA" id="ARBA00023004"/>
    </source>
</evidence>
<accession>A0A9P8MYV1</accession>
<sequence length="499" mass="57397">MRPTEILSSSLKFLLSKESLPFYFTLGLIFAIARLCDNRHKRRFPEINPKKGFSFTAQSCIQDFVSRSKETLIAARARYRDRPYKLHCDLGELIVVPPRLIHELGNSPKLDFRHVARDDSHAYIPGFDPFDADDRLAYIVMKYLTKALTKLIVSISEETTHALRRVLTDSMEWHEMDPKIDVIRVVSQMSCRVFMGEDLCKNQEWVKVSGDYTLQAFQLGGKLLSWPRQLRPLVHWLMPECWELRARLQKARRVLAPYLEARNALKKEALKSGMAARFDDAIEWFEKEYTGGHDPATCQITLALVAIHTTSDLLVQVMLDLAVHPELIEPLRQEVLELMDSVVKESQRLKPMGLVLLRRLVLEDIELSDGTKFYKGEKLVADTFHMWNSSNYKEGDKYNGYRFLEMREVADQAKHAHLVSTSPNHIGFGHGRHACPGRFFAANEIKIALCHLLLKYDWKLPEGTRPQPVACGMALLPDPTAKLLIRRRKEELDLDSLEC</sequence>
<comment type="caution">
    <text evidence="11">The sequence shown here is derived from an EMBL/GenBank/DDBJ whole genome shotgun (WGS) entry which is preliminary data.</text>
</comment>
<proteinExistence type="inferred from homology"/>
<gene>
    <name evidence="11" type="ORF">HRG_05374</name>
</gene>
<protein>
    <submittedName>
        <fullName evidence="11">Cytochrome p450 domain-containing protein</fullName>
    </submittedName>
</protein>
<feature type="binding site" description="axial binding residue" evidence="8">
    <location>
        <position position="435"/>
    </location>
    <ligand>
        <name>heme</name>
        <dbReference type="ChEBI" id="CHEBI:30413"/>
    </ligand>
    <ligandPart>
        <name>Fe</name>
        <dbReference type="ChEBI" id="CHEBI:18248"/>
    </ligandPart>
</feature>
<dbReference type="Proteomes" id="UP000824596">
    <property type="component" value="Unassembled WGS sequence"/>
</dbReference>
<dbReference type="Gene3D" id="1.10.630.10">
    <property type="entry name" value="Cytochrome P450"/>
    <property type="match status" value="1"/>
</dbReference>
<dbReference type="SUPFAM" id="SSF48264">
    <property type="entry name" value="Cytochrome P450"/>
    <property type="match status" value="1"/>
</dbReference>
<evidence type="ECO:0000313" key="11">
    <source>
        <dbReference type="EMBL" id="KAH0962864.1"/>
    </source>
</evidence>
<dbReference type="PANTHER" id="PTHR46206">
    <property type="entry name" value="CYTOCHROME P450"/>
    <property type="match status" value="1"/>
</dbReference>
<dbReference type="GO" id="GO:0004497">
    <property type="term" value="F:monooxygenase activity"/>
    <property type="evidence" value="ECO:0007669"/>
    <property type="project" value="UniProtKB-KW"/>
</dbReference>
<dbReference type="GO" id="GO:0005506">
    <property type="term" value="F:iron ion binding"/>
    <property type="evidence" value="ECO:0007669"/>
    <property type="project" value="InterPro"/>
</dbReference>
<organism evidence="11 12">
    <name type="scientific">Hirsutella rhossiliensis</name>
    <dbReference type="NCBI Taxonomy" id="111463"/>
    <lineage>
        <taxon>Eukaryota</taxon>
        <taxon>Fungi</taxon>
        <taxon>Dikarya</taxon>
        <taxon>Ascomycota</taxon>
        <taxon>Pezizomycotina</taxon>
        <taxon>Sordariomycetes</taxon>
        <taxon>Hypocreomycetidae</taxon>
        <taxon>Hypocreales</taxon>
        <taxon>Ophiocordycipitaceae</taxon>
        <taxon>Hirsutella</taxon>
    </lineage>
</organism>
<dbReference type="InterPro" id="IPR036396">
    <property type="entry name" value="Cyt_P450_sf"/>
</dbReference>
<evidence type="ECO:0000313" key="12">
    <source>
        <dbReference type="Proteomes" id="UP000824596"/>
    </source>
</evidence>
<dbReference type="Pfam" id="PF00067">
    <property type="entry name" value="p450"/>
    <property type="match status" value="1"/>
</dbReference>
<keyword evidence="12" id="KW-1185">Reference proteome</keyword>
<evidence type="ECO:0000256" key="10">
    <source>
        <dbReference type="SAM" id="Phobius"/>
    </source>
</evidence>
<keyword evidence="6 8" id="KW-0408">Iron</keyword>
<dbReference type="AlphaFoldDB" id="A0A9P8MYV1"/>
<evidence type="ECO:0000256" key="8">
    <source>
        <dbReference type="PIRSR" id="PIRSR602403-1"/>
    </source>
</evidence>
<dbReference type="PANTHER" id="PTHR46206:SF2">
    <property type="entry name" value="CYTOCHROME P450 MONOOXYGENASE AUSG-RELATED"/>
    <property type="match status" value="1"/>
</dbReference>
<keyword evidence="7 9" id="KW-0503">Monooxygenase</keyword>
<dbReference type="InterPro" id="IPR001128">
    <property type="entry name" value="Cyt_P450"/>
</dbReference>
<evidence type="ECO:0000256" key="9">
    <source>
        <dbReference type="RuleBase" id="RU000461"/>
    </source>
</evidence>
<comment type="similarity">
    <text evidence="2 9">Belongs to the cytochrome P450 family.</text>
</comment>
<reference evidence="11" key="1">
    <citation type="submission" date="2021-09" db="EMBL/GenBank/DDBJ databases">
        <title>A high-quality genome of the endoparasitic fungus Hirsutella rhossiliensis with a comparison of Hirsutella genomes reveals transposable elements contributing to genome size variation.</title>
        <authorList>
            <person name="Lin R."/>
            <person name="Jiao Y."/>
            <person name="Sun X."/>
            <person name="Ling J."/>
            <person name="Xie B."/>
            <person name="Cheng X."/>
        </authorList>
    </citation>
    <scope>NUCLEOTIDE SEQUENCE</scope>
    <source>
        <strain evidence="11">HR02</strain>
    </source>
</reference>
<dbReference type="GeneID" id="68354503"/>
<evidence type="ECO:0000256" key="1">
    <source>
        <dbReference type="ARBA" id="ARBA00001971"/>
    </source>
</evidence>
<evidence type="ECO:0000256" key="5">
    <source>
        <dbReference type="ARBA" id="ARBA00023002"/>
    </source>
</evidence>
<keyword evidence="10" id="KW-0472">Membrane</keyword>
<evidence type="ECO:0000256" key="2">
    <source>
        <dbReference type="ARBA" id="ARBA00010617"/>
    </source>
</evidence>
<dbReference type="CDD" id="cd11041">
    <property type="entry name" value="CYP503A1-like"/>
    <property type="match status" value="1"/>
</dbReference>
<dbReference type="InterPro" id="IPR017972">
    <property type="entry name" value="Cyt_P450_CS"/>
</dbReference>
<name>A0A9P8MYV1_9HYPO</name>
<keyword evidence="10" id="KW-1133">Transmembrane helix</keyword>
<keyword evidence="10" id="KW-0812">Transmembrane</keyword>
<dbReference type="RefSeq" id="XP_044720377.1">
    <property type="nucleotide sequence ID" value="XM_044863845.1"/>
</dbReference>
<evidence type="ECO:0000256" key="4">
    <source>
        <dbReference type="ARBA" id="ARBA00022723"/>
    </source>
</evidence>
<dbReference type="OrthoDB" id="1844152at2759"/>
<keyword evidence="3 8" id="KW-0349">Heme</keyword>
<evidence type="ECO:0000256" key="7">
    <source>
        <dbReference type="ARBA" id="ARBA00023033"/>
    </source>
</evidence>
<evidence type="ECO:0000256" key="3">
    <source>
        <dbReference type="ARBA" id="ARBA00022617"/>
    </source>
</evidence>
<keyword evidence="5 9" id="KW-0560">Oxidoreductase</keyword>
<dbReference type="GO" id="GO:0016705">
    <property type="term" value="F:oxidoreductase activity, acting on paired donors, with incorporation or reduction of molecular oxygen"/>
    <property type="evidence" value="ECO:0007669"/>
    <property type="project" value="InterPro"/>
</dbReference>